<dbReference type="PANTHER" id="PTHR34775">
    <property type="entry name" value="TRANSMEMBRANE PROTEIN"/>
    <property type="match status" value="1"/>
</dbReference>
<name>A0A8T0SN66_PANVG</name>
<gene>
    <name evidence="2" type="ORF">PVAP13_5KG559300</name>
</gene>
<evidence type="ECO:0000313" key="2">
    <source>
        <dbReference type="EMBL" id="KAG2600952.1"/>
    </source>
</evidence>
<evidence type="ECO:0000256" key="1">
    <source>
        <dbReference type="SAM" id="MobiDB-lite"/>
    </source>
</evidence>
<proteinExistence type="predicted"/>
<feature type="region of interest" description="Disordered" evidence="1">
    <location>
        <begin position="1"/>
        <end position="21"/>
    </location>
</feature>
<feature type="compositionally biased region" description="Basic and acidic residues" evidence="1">
    <location>
        <begin position="271"/>
        <end position="288"/>
    </location>
</feature>
<dbReference type="AlphaFoldDB" id="A0A8T0SN66"/>
<accession>A0A8T0SN66</accession>
<dbReference type="Proteomes" id="UP000823388">
    <property type="component" value="Chromosome 5K"/>
</dbReference>
<evidence type="ECO:0000313" key="3">
    <source>
        <dbReference type="Proteomes" id="UP000823388"/>
    </source>
</evidence>
<dbReference type="EMBL" id="CM029045">
    <property type="protein sequence ID" value="KAG2600952.1"/>
    <property type="molecule type" value="Genomic_DNA"/>
</dbReference>
<feature type="region of interest" description="Disordered" evidence="1">
    <location>
        <begin position="254"/>
        <end position="317"/>
    </location>
</feature>
<feature type="compositionally biased region" description="Basic residues" evidence="1">
    <location>
        <begin position="306"/>
        <end position="317"/>
    </location>
</feature>
<reference evidence="2" key="1">
    <citation type="submission" date="2020-05" db="EMBL/GenBank/DDBJ databases">
        <title>WGS assembly of Panicum virgatum.</title>
        <authorList>
            <person name="Lovell J.T."/>
            <person name="Jenkins J."/>
            <person name="Shu S."/>
            <person name="Juenger T.E."/>
            <person name="Schmutz J."/>
        </authorList>
    </citation>
    <scope>NUCLEOTIDE SEQUENCE</scope>
    <source>
        <strain evidence="2">AP13</strain>
    </source>
</reference>
<organism evidence="2 3">
    <name type="scientific">Panicum virgatum</name>
    <name type="common">Blackwell switchgrass</name>
    <dbReference type="NCBI Taxonomy" id="38727"/>
    <lineage>
        <taxon>Eukaryota</taxon>
        <taxon>Viridiplantae</taxon>
        <taxon>Streptophyta</taxon>
        <taxon>Embryophyta</taxon>
        <taxon>Tracheophyta</taxon>
        <taxon>Spermatophyta</taxon>
        <taxon>Magnoliopsida</taxon>
        <taxon>Liliopsida</taxon>
        <taxon>Poales</taxon>
        <taxon>Poaceae</taxon>
        <taxon>PACMAD clade</taxon>
        <taxon>Panicoideae</taxon>
        <taxon>Panicodae</taxon>
        <taxon>Paniceae</taxon>
        <taxon>Panicinae</taxon>
        <taxon>Panicum</taxon>
        <taxon>Panicum sect. Hiantes</taxon>
    </lineage>
</organism>
<comment type="caution">
    <text evidence="2">The sequence shown here is derived from an EMBL/GenBank/DDBJ whole genome shotgun (WGS) entry which is preliminary data.</text>
</comment>
<feature type="compositionally biased region" description="Polar residues" evidence="1">
    <location>
        <begin position="194"/>
        <end position="206"/>
    </location>
</feature>
<sequence>MEESSLGVHQEEGDGHSNQSVMRLVSTEKAIESSSDKLNDRSLESEELNLDTELWQYENTAEAAKAISSTVKFLWSAKELHLLQILACLSVAGFVAAMSRYVQRSREMVVPASQHMPSTSPAEVPALPVVPPSPQVVQLPVYSSEEPTQLTVPKQGLSDSLEVPMELPLPKPDPFISLKVPVDHGNFDQKLQQRDANNTKTSNGDLLNQRDVDSSKPPVVELLGEFTFANSSRGSAIKSLNQYAGDAAVQELPEKDADKMQKNSSISQTHSVERGRKEENSVRREKTDATPAPLTPTPLTPTPLRRSSRLRSKVTPP</sequence>
<keyword evidence="3" id="KW-1185">Reference proteome</keyword>
<protein>
    <submittedName>
        <fullName evidence="2">Uncharacterized protein</fullName>
    </submittedName>
</protein>
<dbReference type="PANTHER" id="PTHR34775:SF2">
    <property type="entry name" value="OS01G0765500 PROTEIN"/>
    <property type="match status" value="1"/>
</dbReference>
<feature type="region of interest" description="Disordered" evidence="1">
    <location>
        <begin position="191"/>
        <end position="213"/>
    </location>
</feature>